<dbReference type="PROSITE" id="PS51257">
    <property type="entry name" value="PROKAR_LIPOPROTEIN"/>
    <property type="match status" value="1"/>
</dbReference>
<keyword evidence="1" id="KW-0732">Signal</keyword>
<reference evidence="4" key="1">
    <citation type="journal article" date="2019" name="Int. J. Syst. Evol. Microbiol.">
        <title>The Global Catalogue of Microorganisms (GCM) 10K type strain sequencing project: providing services to taxonomists for standard genome sequencing and annotation.</title>
        <authorList>
            <consortium name="The Broad Institute Genomics Platform"/>
            <consortium name="The Broad Institute Genome Sequencing Center for Infectious Disease"/>
            <person name="Wu L."/>
            <person name="Ma J."/>
        </authorList>
    </citation>
    <scope>NUCLEOTIDE SEQUENCE [LARGE SCALE GENOMIC DNA]</scope>
    <source>
        <strain evidence="4">KCTC 42498</strain>
    </source>
</reference>
<feature type="domain" description="DUF4136" evidence="2">
    <location>
        <begin position="37"/>
        <end position="192"/>
    </location>
</feature>
<name>A0ABW5IQH4_9BACT</name>
<dbReference type="Pfam" id="PF13590">
    <property type="entry name" value="DUF4136"/>
    <property type="match status" value="1"/>
</dbReference>
<comment type="caution">
    <text evidence="3">The sequence shown here is derived from an EMBL/GenBank/DDBJ whole genome shotgun (WGS) entry which is preliminary data.</text>
</comment>
<sequence length="194" mass="21828">MLNKKLLSLLQLLLLPLFMCACVVTSGIKSTNAISAPGANLKRYKTYSWYQQKPEAAAEYDPGFGSGLDEKLRRAVEEELEEKGYLKVTENPDLLVAYDVSVSVPLEKDKPENFLPGFGYSYGYMHGYRYGYNNAGLPGYRSVDLFKSGTLIIDLINPKTNVLVWRGWTEGAIENFNAGYKKVHQEVEEVLNKL</sequence>
<feature type="signal peptide" evidence="1">
    <location>
        <begin position="1"/>
        <end position="21"/>
    </location>
</feature>
<evidence type="ECO:0000313" key="3">
    <source>
        <dbReference type="EMBL" id="MFD2515619.1"/>
    </source>
</evidence>
<dbReference type="InterPro" id="IPR025411">
    <property type="entry name" value="DUF4136"/>
</dbReference>
<evidence type="ECO:0000256" key="1">
    <source>
        <dbReference type="SAM" id="SignalP"/>
    </source>
</evidence>
<proteinExistence type="predicted"/>
<keyword evidence="4" id="KW-1185">Reference proteome</keyword>
<dbReference type="Gene3D" id="3.30.160.670">
    <property type="match status" value="1"/>
</dbReference>
<organism evidence="3 4">
    <name type="scientific">Pontibacter locisalis</name>
    <dbReference type="NCBI Taxonomy" id="1719035"/>
    <lineage>
        <taxon>Bacteria</taxon>
        <taxon>Pseudomonadati</taxon>
        <taxon>Bacteroidota</taxon>
        <taxon>Cytophagia</taxon>
        <taxon>Cytophagales</taxon>
        <taxon>Hymenobacteraceae</taxon>
        <taxon>Pontibacter</taxon>
    </lineage>
</organism>
<dbReference type="Proteomes" id="UP001597544">
    <property type="component" value="Unassembled WGS sequence"/>
</dbReference>
<dbReference type="RefSeq" id="WP_377510710.1">
    <property type="nucleotide sequence ID" value="NZ_JBHULU010000021.1"/>
</dbReference>
<accession>A0ABW5IQH4</accession>
<gene>
    <name evidence="3" type="ORF">ACFSRY_17225</name>
</gene>
<evidence type="ECO:0000259" key="2">
    <source>
        <dbReference type="Pfam" id="PF13590"/>
    </source>
</evidence>
<feature type="chain" id="PRO_5046047777" evidence="1">
    <location>
        <begin position="22"/>
        <end position="194"/>
    </location>
</feature>
<dbReference type="EMBL" id="JBHULU010000021">
    <property type="protein sequence ID" value="MFD2515619.1"/>
    <property type="molecule type" value="Genomic_DNA"/>
</dbReference>
<protein>
    <submittedName>
        <fullName evidence="3">DUF4136 domain-containing protein</fullName>
    </submittedName>
</protein>
<evidence type="ECO:0000313" key="4">
    <source>
        <dbReference type="Proteomes" id="UP001597544"/>
    </source>
</evidence>